<reference evidence="15 16" key="1">
    <citation type="submission" date="2018-11" db="EMBL/GenBank/DDBJ databases">
        <authorList>
            <consortium name="Pathogen Informatics"/>
        </authorList>
    </citation>
    <scope>NUCLEOTIDE SEQUENCE [LARGE SCALE GENOMIC DNA]</scope>
    <source>
        <strain evidence="15 16">NCTC12929</strain>
    </source>
</reference>
<dbReference type="GO" id="GO:0006425">
    <property type="term" value="P:glutaminyl-tRNA aminoacylation"/>
    <property type="evidence" value="ECO:0007669"/>
    <property type="project" value="UniProtKB-UniRule"/>
</dbReference>
<comment type="caution">
    <text evidence="15">The sequence shown here is derived from an EMBL/GenBank/DDBJ whole genome shotgun (WGS) entry which is preliminary data.</text>
</comment>
<dbReference type="EMBL" id="UYIV01000001">
    <property type="protein sequence ID" value="VDH05982.1"/>
    <property type="molecule type" value="Genomic_DNA"/>
</dbReference>
<dbReference type="InterPro" id="IPR049437">
    <property type="entry name" value="tRNA-synt_1c_C2"/>
</dbReference>
<evidence type="ECO:0000259" key="14">
    <source>
        <dbReference type="Pfam" id="PF20974"/>
    </source>
</evidence>
<organism evidence="15 16">
    <name type="scientific">Bergeyella zoohelcum</name>
    <dbReference type="NCBI Taxonomy" id="1015"/>
    <lineage>
        <taxon>Bacteria</taxon>
        <taxon>Pseudomonadati</taxon>
        <taxon>Bacteroidota</taxon>
        <taxon>Flavobacteriia</taxon>
        <taxon>Flavobacteriales</taxon>
        <taxon>Weeksellaceae</taxon>
        <taxon>Bergeyella</taxon>
    </lineage>
</organism>
<evidence type="ECO:0000256" key="10">
    <source>
        <dbReference type="NCBIfam" id="TIGR00440"/>
    </source>
</evidence>
<keyword evidence="6 11" id="KW-0067">ATP-binding</keyword>
<comment type="catalytic activity">
    <reaction evidence="9">
        <text>tRNA(Gln) + L-glutamine + ATP = L-glutaminyl-tRNA(Gln) + AMP + diphosphate</text>
        <dbReference type="Rhea" id="RHEA:20121"/>
        <dbReference type="Rhea" id="RHEA-COMP:9662"/>
        <dbReference type="Rhea" id="RHEA-COMP:9681"/>
        <dbReference type="ChEBI" id="CHEBI:30616"/>
        <dbReference type="ChEBI" id="CHEBI:33019"/>
        <dbReference type="ChEBI" id="CHEBI:58359"/>
        <dbReference type="ChEBI" id="CHEBI:78442"/>
        <dbReference type="ChEBI" id="CHEBI:78521"/>
        <dbReference type="ChEBI" id="CHEBI:456215"/>
        <dbReference type="EC" id="6.1.1.18"/>
    </reaction>
</comment>
<dbReference type="PRINTS" id="PR00987">
    <property type="entry name" value="TRNASYNTHGLU"/>
</dbReference>
<dbReference type="FunFam" id="2.40.240.10:FF:000001">
    <property type="entry name" value="Glutamine--tRNA ligase"/>
    <property type="match status" value="1"/>
</dbReference>
<keyword evidence="5 11" id="KW-0547">Nucleotide-binding</keyword>
<feature type="domain" description="Glutamyl/glutaminyl-tRNA synthetase class Ib anti-codon binding" evidence="13">
    <location>
        <begin position="341"/>
        <end position="441"/>
    </location>
</feature>
<sequence length="556" mass="65247">MEEEKKSLNFIEQIIENDLENGLQKSKLRFRFPPEPNGYLHIGHTKAICINFGLGEKYNAPVNLRFDDTNPEKEEQEYVDSIKKDVAWLGFQWDKEVYASDYFQQLYQWAVQMIKEGKAYVDEQPSEVITQQRTNPTEPGIESPYRNRPVEESLALFEKMKNGEVEEGSMSLRAKIDMNSPNMNMRDPVMYRILKRAHHRTGTDWKIYPMYDWAHGQSDYIEQISHSLCSLEFENHRPLYDWYLDQVYDENQLRNKQREFARMNVSYMITSKRKLHKLIDENIITGWDDPRMPTISGLRRRGYTPAAIRNFIDRVGVAKRENLIDIQLLEFCIREDLNKKAQRMMAVVNPVKLIIENYPEDKEEWLDTENNPEQEDAGTRKVPFSREIWIEKEDFMEEAPKKFFRLTIGGEVRLKSGYIIKATRVEKDEQGNITTIFAEYDEKSKSGSGTEESLRKVKGTLHWVSAKHALPIEVRVYDRLFTVEQPDANKDEDFISLVNPNSLQIAHGYGEPALKEVEVETPLQFQRIGYFTKDKDSTDEKLVFNRTVTLKDSYKP</sequence>
<dbReference type="SUPFAM" id="SSF52374">
    <property type="entry name" value="Nucleotidylyl transferase"/>
    <property type="match status" value="1"/>
</dbReference>
<evidence type="ECO:0000256" key="8">
    <source>
        <dbReference type="ARBA" id="ARBA00023146"/>
    </source>
</evidence>
<evidence type="ECO:0000256" key="7">
    <source>
        <dbReference type="ARBA" id="ARBA00022917"/>
    </source>
</evidence>
<dbReference type="PANTHER" id="PTHR43097:SF5">
    <property type="entry name" value="GLUTAMATE--TRNA LIGASE"/>
    <property type="match status" value="1"/>
</dbReference>
<dbReference type="AlphaFoldDB" id="A0A7Z8YSQ8"/>
<dbReference type="InterPro" id="IPR000924">
    <property type="entry name" value="Glu/Gln-tRNA-synth"/>
</dbReference>
<evidence type="ECO:0000256" key="11">
    <source>
        <dbReference type="RuleBase" id="RU363037"/>
    </source>
</evidence>
<keyword evidence="7 11" id="KW-0648">Protein biosynthesis</keyword>
<evidence type="ECO:0000256" key="1">
    <source>
        <dbReference type="ARBA" id="ARBA00005594"/>
    </source>
</evidence>
<dbReference type="InterPro" id="IPR020061">
    <property type="entry name" value="Glu_tRNA_lig_a-bdl"/>
</dbReference>
<evidence type="ECO:0000256" key="5">
    <source>
        <dbReference type="ARBA" id="ARBA00022741"/>
    </source>
</evidence>
<name>A0A7Z8YSQ8_9FLAO</name>
<dbReference type="Pfam" id="PF20974">
    <property type="entry name" value="tRNA-synt_1c_C2"/>
    <property type="match status" value="1"/>
</dbReference>
<evidence type="ECO:0000256" key="4">
    <source>
        <dbReference type="ARBA" id="ARBA00022598"/>
    </source>
</evidence>
<dbReference type="InterPro" id="IPR020058">
    <property type="entry name" value="Glu/Gln-tRNA-synth_Ib_cat-dom"/>
</dbReference>
<keyword evidence="8 11" id="KW-0030">Aminoacyl-tRNA synthetase</keyword>
<dbReference type="GO" id="GO:0005829">
    <property type="term" value="C:cytosol"/>
    <property type="evidence" value="ECO:0007669"/>
    <property type="project" value="TreeGrafter"/>
</dbReference>
<dbReference type="Gene3D" id="2.40.240.10">
    <property type="entry name" value="Ribosomal Protein L25, Chain P"/>
    <property type="match status" value="2"/>
</dbReference>
<keyword evidence="4 11" id="KW-0436">Ligase</keyword>
<evidence type="ECO:0000256" key="9">
    <source>
        <dbReference type="ARBA" id="ARBA00048270"/>
    </source>
</evidence>
<dbReference type="GO" id="GO:0004819">
    <property type="term" value="F:glutamine-tRNA ligase activity"/>
    <property type="evidence" value="ECO:0007669"/>
    <property type="project" value="UniProtKB-UniRule"/>
</dbReference>
<evidence type="ECO:0000256" key="2">
    <source>
        <dbReference type="ARBA" id="ARBA00012836"/>
    </source>
</evidence>
<evidence type="ECO:0000313" key="15">
    <source>
        <dbReference type="EMBL" id="VDH05982.1"/>
    </source>
</evidence>
<dbReference type="InterPro" id="IPR001412">
    <property type="entry name" value="aa-tRNA-synth_I_CS"/>
</dbReference>
<dbReference type="Gene3D" id="3.90.800.10">
    <property type="entry name" value="Glutamyl-tRNA Synthetase, Domain 3"/>
    <property type="match status" value="1"/>
</dbReference>
<dbReference type="FunFam" id="3.40.50.620:FF:000037">
    <property type="entry name" value="Glutamine--tRNA ligase cytoplasmic"/>
    <property type="match status" value="1"/>
</dbReference>
<dbReference type="PANTHER" id="PTHR43097">
    <property type="entry name" value="GLUTAMINE-TRNA LIGASE"/>
    <property type="match status" value="1"/>
</dbReference>
<dbReference type="EC" id="6.1.1.18" evidence="2 10"/>
<feature type="domain" description="Glutamyl/glutaminyl-tRNA synthetase class Ib catalytic" evidence="12">
    <location>
        <begin position="27"/>
        <end position="338"/>
    </location>
</feature>
<dbReference type="PROSITE" id="PS00178">
    <property type="entry name" value="AA_TRNA_LIGASE_I"/>
    <property type="match status" value="1"/>
</dbReference>
<protein>
    <recommendedName>
        <fullName evidence="2 10">Glutamine--tRNA ligase</fullName>
        <ecNumber evidence="2 10">6.1.1.18</ecNumber>
    </recommendedName>
</protein>
<dbReference type="NCBIfam" id="NF011291">
    <property type="entry name" value="PRK14703.1"/>
    <property type="match status" value="1"/>
</dbReference>
<dbReference type="InterPro" id="IPR011035">
    <property type="entry name" value="Ribosomal_bL25/Gln-tRNA_synth"/>
</dbReference>
<feature type="domain" description="tRNA synthetases class I (E and Q) anti-codon binding" evidence="14">
    <location>
        <begin position="460"/>
        <end position="534"/>
    </location>
</feature>
<evidence type="ECO:0000256" key="6">
    <source>
        <dbReference type="ARBA" id="ARBA00022840"/>
    </source>
</evidence>
<dbReference type="InterPro" id="IPR020059">
    <property type="entry name" value="Glu/Gln-tRNA-synth_Ib_codon-bd"/>
</dbReference>
<dbReference type="FunFam" id="1.10.1160.10:FF:000001">
    <property type="entry name" value="Glutamine--tRNA ligase"/>
    <property type="match status" value="1"/>
</dbReference>
<evidence type="ECO:0000313" key="16">
    <source>
        <dbReference type="Proteomes" id="UP000270205"/>
    </source>
</evidence>
<accession>A0A7Z8YSQ8</accession>
<dbReference type="NCBIfam" id="TIGR00440">
    <property type="entry name" value="glnS"/>
    <property type="match status" value="1"/>
</dbReference>
<dbReference type="Gene3D" id="3.40.50.620">
    <property type="entry name" value="HUPs"/>
    <property type="match status" value="1"/>
</dbReference>
<keyword evidence="3" id="KW-0963">Cytoplasm</keyword>
<dbReference type="InterPro" id="IPR020056">
    <property type="entry name" value="Rbsml_bL25/Gln-tRNA_synth_N"/>
</dbReference>
<dbReference type="FunFam" id="3.90.800.10:FF:000001">
    <property type="entry name" value="Glutamine--tRNA ligase"/>
    <property type="match status" value="1"/>
</dbReference>
<dbReference type="Gene3D" id="1.10.1160.10">
    <property type="entry name" value="Glutamyl-trna Synthetase, Domain 2"/>
    <property type="match status" value="1"/>
</dbReference>
<comment type="similarity">
    <text evidence="1 11">Belongs to the class-I aminoacyl-tRNA synthetase family.</text>
</comment>
<proteinExistence type="inferred from homology"/>
<evidence type="ECO:0000259" key="13">
    <source>
        <dbReference type="Pfam" id="PF03950"/>
    </source>
</evidence>
<dbReference type="RefSeq" id="WP_125151784.1">
    <property type="nucleotide sequence ID" value="NZ_UYIV01000001.1"/>
</dbReference>
<dbReference type="Proteomes" id="UP000270205">
    <property type="component" value="Unassembled WGS sequence"/>
</dbReference>
<dbReference type="InterPro" id="IPR014729">
    <property type="entry name" value="Rossmann-like_a/b/a_fold"/>
</dbReference>
<dbReference type="InterPro" id="IPR004514">
    <property type="entry name" value="Gln-tRNA-synth"/>
</dbReference>
<dbReference type="InterPro" id="IPR050132">
    <property type="entry name" value="Gln/Glu-tRNA_Ligase"/>
</dbReference>
<evidence type="ECO:0000256" key="3">
    <source>
        <dbReference type="ARBA" id="ARBA00022490"/>
    </source>
</evidence>
<evidence type="ECO:0000259" key="12">
    <source>
        <dbReference type="Pfam" id="PF00749"/>
    </source>
</evidence>
<dbReference type="GO" id="GO:0005524">
    <property type="term" value="F:ATP binding"/>
    <property type="evidence" value="ECO:0007669"/>
    <property type="project" value="UniProtKB-KW"/>
</dbReference>
<gene>
    <name evidence="15" type="primary">gltX_2</name>
    <name evidence="15" type="ORF">NCTC12929_02138</name>
</gene>
<dbReference type="Pfam" id="PF03950">
    <property type="entry name" value="tRNA-synt_1c_C"/>
    <property type="match status" value="1"/>
</dbReference>
<dbReference type="Pfam" id="PF00749">
    <property type="entry name" value="tRNA-synt_1c"/>
    <property type="match status" value="1"/>
</dbReference>
<dbReference type="SUPFAM" id="SSF50715">
    <property type="entry name" value="Ribosomal protein L25-like"/>
    <property type="match status" value="1"/>
</dbReference>